<dbReference type="OrthoDB" id="9178495at2"/>
<feature type="domain" description="Spore protein YkvP/CgeB glycosyl transferase-like" evidence="1">
    <location>
        <begin position="186"/>
        <end position="292"/>
    </location>
</feature>
<dbReference type="Gene3D" id="3.40.50.2000">
    <property type="entry name" value="Glycogen Phosphorylase B"/>
    <property type="match status" value="1"/>
</dbReference>
<organism evidence="2 3">
    <name type="scientific">Pseudomonas fulva (strain 12-X)</name>
    <dbReference type="NCBI Taxonomy" id="743720"/>
    <lineage>
        <taxon>Bacteria</taxon>
        <taxon>Pseudomonadati</taxon>
        <taxon>Pseudomonadota</taxon>
        <taxon>Gammaproteobacteria</taxon>
        <taxon>Pseudomonadales</taxon>
        <taxon>Pseudomonadaceae</taxon>
        <taxon>Pseudomonas</taxon>
    </lineage>
</organism>
<name>F6AKR0_PSEF1</name>
<gene>
    <name evidence="2" type="ordered locus">Psefu_4182</name>
</gene>
<dbReference type="Proteomes" id="UP000000686">
    <property type="component" value="Chromosome"/>
</dbReference>
<evidence type="ECO:0000259" key="1">
    <source>
        <dbReference type="Pfam" id="PF13524"/>
    </source>
</evidence>
<reference evidence="2 3" key="1">
    <citation type="submission" date="2011-04" db="EMBL/GenBank/DDBJ databases">
        <title>Complete sequence of Pseudomonas fulva 12-X.</title>
        <authorList>
            <consortium name="US DOE Joint Genome Institute"/>
            <person name="Lucas S."/>
            <person name="Han J."/>
            <person name="Lapidus A."/>
            <person name="Cheng J.-F."/>
            <person name="Goodwin L."/>
            <person name="Pitluck S."/>
            <person name="Peters L."/>
            <person name="Mikhailova N."/>
            <person name="Pagani I."/>
            <person name="Davenport K."/>
            <person name="Han C."/>
            <person name="Tapia R."/>
            <person name="Land M."/>
            <person name="Hauser L."/>
            <person name="Kyrpides N."/>
            <person name="Ivanova N."/>
            <person name="Pagani I."/>
            <person name="Lcollab F.I."/>
            <person name="Woyke T."/>
        </authorList>
    </citation>
    <scope>NUCLEOTIDE SEQUENCE [LARGE SCALE GENOMIC DNA]</scope>
    <source>
        <strain evidence="3">12-X</strain>
    </source>
</reference>
<sequence length="319" mass="37228">MRVLILATATRQPDNHLLWKGLEQFAQVELVRLDKKEQKNLDQVLRRFDLGQYDRIILDLLFRHISRQVKLLARIPGLVLYEEDACQEFLASSKWRGHFSDFYRKVPHARVIFTGYRVSERFKSLGVDACFLPKGYDSAKLYDMTLPRDIQLGFIGRLGSDDYQARRAFLERAVCEHGLQMMRTEPGDEYRYALNRMTIFLSADIGLGEYMAKNFEAIACGCVLIAYRQGQGEEEALGFIDGENVLLYEDYEQFCQRLDFIIANPAEMVRLKARAAALARQRFDYLRQAESLYALLRRETRTPQPKNWPARLFERLWSA</sequence>
<protein>
    <recommendedName>
        <fullName evidence="1">Spore protein YkvP/CgeB glycosyl transferase-like domain-containing protein</fullName>
    </recommendedName>
</protein>
<dbReference type="HOGENOM" id="CLU_072570_0_0_6"/>
<keyword evidence="3" id="KW-1185">Reference proteome</keyword>
<dbReference type="RefSeq" id="WP_013793256.1">
    <property type="nucleotide sequence ID" value="NC_015556.1"/>
</dbReference>
<proteinExistence type="predicted"/>
<dbReference type="STRING" id="743720.Psefu_4182"/>
<dbReference type="eggNOG" id="COG4641">
    <property type="taxonomic scope" value="Bacteria"/>
</dbReference>
<dbReference type="SUPFAM" id="SSF53756">
    <property type="entry name" value="UDP-Glycosyltransferase/glycogen phosphorylase"/>
    <property type="match status" value="1"/>
</dbReference>
<dbReference type="KEGG" id="pfv:Psefu_4182"/>
<dbReference type="InterPro" id="IPR055259">
    <property type="entry name" value="YkvP/CgeB_Glyco_trans-like"/>
</dbReference>
<evidence type="ECO:0000313" key="3">
    <source>
        <dbReference type="Proteomes" id="UP000000686"/>
    </source>
</evidence>
<dbReference type="Pfam" id="PF13524">
    <property type="entry name" value="Glyco_trans_1_2"/>
    <property type="match status" value="1"/>
</dbReference>
<evidence type="ECO:0000313" key="2">
    <source>
        <dbReference type="EMBL" id="AEF24134.1"/>
    </source>
</evidence>
<dbReference type="EMBL" id="CP002727">
    <property type="protein sequence ID" value="AEF24134.1"/>
    <property type="molecule type" value="Genomic_DNA"/>
</dbReference>
<dbReference type="AlphaFoldDB" id="F6AKR0"/>
<accession>F6AKR0</accession>